<sequence length="496" mass="55465">MQVCKEEGGYRADHIREELGVKRSFAEAVRGSQRAGFGQEDEEREKMKSMQWDFRQKDQDWLKKCAIGILKGFKEQLPDLIRVKVHGGQMPLVIKMEVDAIPVDVGWLESFLALRKKHVQLCRNSRPEMERFQNFGSIEVGEACLRSSTQVGKAMSYQEVTCQDSRSDLTAKGKLIGQSKRARRSWGVGIKKPFDKGKKKWCKKILVRPKFSMIQNGKLVLDKRKVSDLAGVVRTAETSSSSEEEHGGKVFLESARERGECSKKMGQIGEDVSAGPKLLSKPKKVFFRLSSEGPSSVKAIHDNERVDLCVDLGQVAVRPMDERIAVGMVSGKEAAAVEDGSSSDSLATKEELVQATIEVESQFQCGRDGEPGESEEGEDVSSDNQLLKDEMIRENIEAEKESAVVSTVADSEEEMVRSKMQGNRLRSRNQSRSASIHGMKTRHSNNLQNRAMAEAVRVMEIGSVLGFDFSCGEEEVFKEIARREEEDNERYQAKSG</sequence>
<evidence type="ECO:0000256" key="1">
    <source>
        <dbReference type="SAM" id="MobiDB-lite"/>
    </source>
</evidence>
<organism evidence="2 3">
    <name type="scientific">Acer saccharum</name>
    <name type="common">Sugar maple</name>
    <dbReference type="NCBI Taxonomy" id="4024"/>
    <lineage>
        <taxon>Eukaryota</taxon>
        <taxon>Viridiplantae</taxon>
        <taxon>Streptophyta</taxon>
        <taxon>Embryophyta</taxon>
        <taxon>Tracheophyta</taxon>
        <taxon>Spermatophyta</taxon>
        <taxon>Magnoliopsida</taxon>
        <taxon>eudicotyledons</taxon>
        <taxon>Gunneridae</taxon>
        <taxon>Pentapetalae</taxon>
        <taxon>rosids</taxon>
        <taxon>malvids</taxon>
        <taxon>Sapindales</taxon>
        <taxon>Sapindaceae</taxon>
        <taxon>Hippocastanoideae</taxon>
        <taxon>Acereae</taxon>
        <taxon>Acer</taxon>
    </lineage>
</organism>
<dbReference type="AlphaFoldDB" id="A0AA39VX52"/>
<name>A0AA39VX52_ACESA</name>
<evidence type="ECO:0000313" key="3">
    <source>
        <dbReference type="Proteomes" id="UP001168877"/>
    </source>
</evidence>
<keyword evidence="3" id="KW-1185">Reference proteome</keyword>
<accession>A0AA39VX52</accession>
<reference evidence="2" key="2">
    <citation type="submission" date="2023-06" db="EMBL/GenBank/DDBJ databases">
        <authorList>
            <person name="Swenson N.G."/>
            <person name="Wegrzyn J.L."/>
            <person name="Mcevoy S.L."/>
        </authorList>
    </citation>
    <scope>NUCLEOTIDE SEQUENCE</scope>
    <source>
        <strain evidence="2">NS2018</strain>
        <tissue evidence="2">Leaf</tissue>
    </source>
</reference>
<proteinExistence type="predicted"/>
<evidence type="ECO:0000313" key="2">
    <source>
        <dbReference type="EMBL" id="KAK0595540.1"/>
    </source>
</evidence>
<dbReference type="EMBL" id="JAUESC010000004">
    <property type="protein sequence ID" value="KAK0595540.1"/>
    <property type="molecule type" value="Genomic_DNA"/>
</dbReference>
<feature type="region of interest" description="Disordered" evidence="1">
    <location>
        <begin position="362"/>
        <end position="385"/>
    </location>
</feature>
<reference evidence="2" key="1">
    <citation type="journal article" date="2022" name="Plant J.">
        <title>Strategies of tolerance reflected in two North American maple genomes.</title>
        <authorList>
            <person name="McEvoy S.L."/>
            <person name="Sezen U.U."/>
            <person name="Trouern-Trend A."/>
            <person name="McMahon S.M."/>
            <person name="Schaberg P.G."/>
            <person name="Yang J."/>
            <person name="Wegrzyn J.L."/>
            <person name="Swenson N.G."/>
        </authorList>
    </citation>
    <scope>NUCLEOTIDE SEQUENCE</scope>
    <source>
        <strain evidence="2">NS2018</strain>
    </source>
</reference>
<dbReference type="Proteomes" id="UP001168877">
    <property type="component" value="Unassembled WGS sequence"/>
</dbReference>
<feature type="compositionally biased region" description="Acidic residues" evidence="1">
    <location>
        <begin position="371"/>
        <end position="381"/>
    </location>
</feature>
<comment type="caution">
    <text evidence="2">The sequence shown here is derived from an EMBL/GenBank/DDBJ whole genome shotgun (WGS) entry which is preliminary data.</text>
</comment>
<protein>
    <submittedName>
        <fullName evidence="2">Uncharacterized protein</fullName>
    </submittedName>
</protein>
<gene>
    <name evidence="2" type="ORF">LWI29_007665</name>
</gene>
<feature type="region of interest" description="Disordered" evidence="1">
    <location>
        <begin position="403"/>
        <end position="441"/>
    </location>
</feature>